<gene>
    <name evidence="6" type="ORF">ACFONL_20930</name>
</gene>
<evidence type="ECO:0000256" key="4">
    <source>
        <dbReference type="ARBA" id="ARBA00023172"/>
    </source>
</evidence>
<dbReference type="RefSeq" id="WP_280514621.1">
    <property type="nucleotide sequence ID" value="NZ_BNCG01000081.1"/>
</dbReference>
<dbReference type="PANTHER" id="PTHR30349">
    <property type="entry name" value="PHAGE INTEGRASE-RELATED"/>
    <property type="match status" value="1"/>
</dbReference>
<name>A0ABV7UP69_9HYPH</name>
<dbReference type="InterPro" id="IPR013762">
    <property type="entry name" value="Integrase-like_cat_sf"/>
</dbReference>
<dbReference type="Pfam" id="PF00589">
    <property type="entry name" value="Phage_integrase"/>
    <property type="match status" value="1"/>
</dbReference>
<dbReference type="InterPro" id="IPR002104">
    <property type="entry name" value="Integrase_catalytic"/>
</dbReference>
<evidence type="ECO:0000259" key="5">
    <source>
        <dbReference type="PROSITE" id="PS51898"/>
    </source>
</evidence>
<keyword evidence="4" id="KW-0233">DNA recombination</keyword>
<comment type="caution">
    <text evidence="6">The sequence shown here is derived from an EMBL/GenBank/DDBJ whole genome shotgun (WGS) entry which is preliminary data.</text>
</comment>
<protein>
    <submittedName>
        <fullName evidence="6">Tyrosine-type recombinase/integrase</fullName>
    </submittedName>
</protein>
<keyword evidence="7" id="KW-1185">Reference proteome</keyword>
<dbReference type="InterPro" id="IPR011010">
    <property type="entry name" value="DNA_brk_join_enz"/>
</dbReference>
<dbReference type="Proteomes" id="UP001595704">
    <property type="component" value="Unassembled WGS sequence"/>
</dbReference>
<dbReference type="PROSITE" id="PS51898">
    <property type="entry name" value="TYR_RECOMBINASE"/>
    <property type="match status" value="1"/>
</dbReference>
<accession>A0ABV7UP69</accession>
<dbReference type="SUPFAM" id="SSF56349">
    <property type="entry name" value="DNA breaking-rejoining enzymes"/>
    <property type="match status" value="1"/>
</dbReference>
<dbReference type="Gene3D" id="1.10.443.10">
    <property type="entry name" value="Intergrase catalytic core"/>
    <property type="match status" value="1"/>
</dbReference>
<keyword evidence="3" id="KW-0238">DNA-binding</keyword>
<evidence type="ECO:0000256" key="2">
    <source>
        <dbReference type="ARBA" id="ARBA00022908"/>
    </source>
</evidence>
<evidence type="ECO:0000313" key="7">
    <source>
        <dbReference type="Proteomes" id="UP001595704"/>
    </source>
</evidence>
<evidence type="ECO:0000256" key="3">
    <source>
        <dbReference type="ARBA" id="ARBA00023125"/>
    </source>
</evidence>
<dbReference type="PANTHER" id="PTHR30349:SF41">
    <property type="entry name" value="INTEGRASE_RECOMBINASE PROTEIN MJ0367-RELATED"/>
    <property type="match status" value="1"/>
</dbReference>
<organism evidence="6 7">
    <name type="scientific">Camelimonas fluminis</name>
    <dbReference type="NCBI Taxonomy" id="1576911"/>
    <lineage>
        <taxon>Bacteria</taxon>
        <taxon>Pseudomonadati</taxon>
        <taxon>Pseudomonadota</taxon>
        <taxon>Alphaproteobacteria</taxon>
        <taxon>Hyphomicrobiales</taxon>
        <taxon>Chelatococcaceae</taxon>
        <taxon>Camelimonas</taxon>
    </lineage>
</organism>
<sequence>MALAWRLRRQKVGNQSVLFMTDRVVTILNRRASTRDGDFVFPNRKGGARGYSSVAIRKAFRRAGLHDCTIHTLRHTHATRLIQNGLSVYEVREVLGHADIKTTMRYALLEKATVLKKARDVIERLNGG</sequence>
<reference evidence="7" key="1">
    <citation type="journal article" date="2019" name="Int. J. Syst. Evol. Microbiol.">
        <title>The Global Catalogue of Microorganisms (GCM) 10K type strain sequencing project: providing services to taxonomists for standard genome sequencing and annotation.</title>
        <authorList>
            <consortium name="The Broad Institute Genomics Platform"/>
            <consortium name="The Broad Institute Genome Sequencing Center for Infectious Disease"/>
            <person name="Wu L."/>
            <person name="Ma J."/>
        </authorList>
    </citation>
    <scope>NUCLEOTIDE SEQUENCE [LARGE SCALE GENOMIC DNA]</scope>
    <source>
        <strain evidence="7">KCTC 42282</strain>
    </source>
</reference>
<feature type="domain" description="Tyr recombinase" evidence="5">
    <location>
        <begin position="1"/>
        <end position="120"/>
    </location>
</feature>
<dbReference type="EMBL" id="JBHRYC010000100">
    <property type="protein sequence ID" value="MFC3639809.1"/>
    <property type="molecule type" value="Genomic_DNA"/>
</dbReference>
<dbReference type="InterPro" id="IPR050090">
    <property type="entry name" value="Tyrosine_recombinase_XerCD"/>
</dbReference>
<keyword evidence="2" id="KW-0229">DNA integration</keyword>
<proteinExistence type="inferred from homology"/>
<evidence type="ECO:0000256" key="1">
    <source>
        <dbReference type="ARBA" id="ARBA00008857"/>
    </source>
</evidence>
<evidence type="ECO:0000313" key="6">
    <source>
        <dbReference type="EMBL" id="MFC3639809.1"/>
    </source>
</evidence>
<comment type="similarity">
    <text evidence="1">Belongs to the 'phage' integrase family.</text>
</comment>